<dbReference type="PANTHER" id="PTHR28532:SF1">
    <property type="entry name" value="ORAL CANCER OVEREXPRESSED 1"/>
    <property type="match status" value="1"/>
</dbReference>
<feature type="domain" description="Essential protein Yae1 N-terminal" evidence="2">
    <location>
        <begin position="28"/>
        <end position="66"/>
    </location>
</feature>
<comment type="similarity">
    <text evidence="1">Belongs to the LTO1 family.</text>
</comment>
<evidence type="ECO:0000256" key="1">
    <source>
        <dbReference type="ARBA" id="ARBA00038090"/>
    </source>
</evidence>
<gene>
    <name evidence="3" type="ORF">BDA99DRAFT_544025</name>
</gene>
<dbReference type="AlphaFoldDB" id="A0AAD5JWS3"/>
<comment type="caution">
    <text evidence="3">The sequence shown here is derived from an EMBL/GenBank/DDBJ whole genome shotgun (WGS) entry which is preliminary data.</text>
</comment>
<dbReference type="InterPro" id="IPR019191">
    <property type="entry name" value="Essential_protein_Yae1_N"/>
</dbReference>
<keyword evidence="4" id="KW-1185">Reference proteome</keyword>
<evidence type="ECO:0000259" key="2">
    <source>
        <dbReference type="Pfam" id="PF09811"/>
    </source>
</evidence>
<dbReference type="InterPro" id="IPR052436">
    <property type="entry name" value="LTO1_adapter"/>
</dbReference>
<reference evidence="3" key="2">
    <citation type="submission" date="2023-02" db="EMBL/GenBank/DDBJ databases">
        <authorList>
            <consortium name="DOE Joint Genome Institute"/>
            <person name="Mondo S.J."/>
            <person name="Chang Y."/>
            <person name="Wang Y."/>
            <person name="Ahrendt S."/>
            <person name="Andreopoulos W."/>
            <person name="Barry K."/>
            <person name="Beard J."/>
            <person name="Benny G.L."/>
            <person name="Blankenship S."/>
            <person name="Bonito G."/>
            <person name="Cuomo C."/>
            <person name="Desiro A."/>
            <person name="Gervers K.A."/>
            <person name="Hundley H."/>
            <person name="Kuo A."/>
            <person name="LaButti K."/>
            <person name="Lang B.F."/>
            <person name="Lipzen A."/>
            <person name="O'Donnell K."/>
            <person name="Pangilinan J."/>
            <person name="Reynolds N."/>
            <person name="Sandor L."/>
            <person name="Smith M.W."/>
            <person name="Tsang A."/>
            <person name="Grigoriev I.V."/>
            <person name="Stajich J.E."/>
            <person name="Spatafora J.W."/>
        </authorList>
    </citation>
    <scope>NUCLEOTIDE SEQUENCE</scope>
    <source>
        <strain evidence="3">RSA 2281</strain>
    </source>
</reference>
<evidence type="ECO:0000313" key="3">
    <source>
        <dbReference type="EMBL" id="KAI9244492.1"/>
    </source>
</evidence>
<proteinExistence type="inferred from homology"/>
<name>A0AAD5JWS3_9FUNG</name>
<evidence type="ECO:0000313" key="4">
    <source>
        <dbReference type="Proteomes" id="UP001209540"/>
    </source>
</evidence>
<sequence>MATSAADPVPDGNLESLVYLEEMFQQCGHEDGIRDGKESGVLEGRIFGCEKSFELGREIGFYDGCAKTWKELAERHPDKISSKVLKNIQTLQKMIDEFPCDNCPNTDMFAARDKMAAKMKVIISLLGVNQKFNKEKSTATELIY</sequence>
<dbReference type="Proteomes" id="UP001209540">
    <property type="component" value="Unassembled WGS sequence"/>
</dbReference>
<accession>A0AAD5JWS3</accession>
<dbReference type="Pfam" id="PF09811">
    <property type="entry name" value="Yae1_N"/>
    <property type="match status" value="1"/>
</dbReference>
<protein>
    <recommendedName>
        <fullName evidence="2">Essential protein Yae1 N-terminal domain-containing protein</fullName>
    </recommendedName>
</protein>
<organism evidence="3 4">
    <name type="scientific">Phascolomyces articulosus</name>
    <dbReference type="NCBI Taxonomy" id="60185"/>
    <lineage>
        <taxon>Eukaryota</taxon>
        <taxon>Fungi</taxon>
        <taxon>Fungi incertae sedis</taxon>
        <taxon>Mucoromycota</taxon>
        <taxon>Mucoromycotina</taxon>
        <taxon>Mucoromycetes</taxon>
        <taxon>Mucorales</taxon>
        <taxon>Lichtheimiaceae</taxon>
        <taxon>Phascolomyces</taxon>
    </lineage>
</organism>
<reference evidence="3" key="1">
    <citation type="journal article" date="2022" name="IScience">
        <title>Evolution of zygomycete secretomes and the origins of terrestrial fungal ecologies.</title>
        <authorList>
            <person name="Chang Y."/>
            <person name="Wang Y."/>
            <person name="Mondo S."/>
            <person name="Ahrendt S."/>
            <person name="Andreopoulos W."/>
            <person name="Barry K."/>
            <person name="Beard J."/>
            <person name="Benny G.L."/>
            <person name="Blankenship S."/>
            <person name="Bonito G."/>
            <person name="Cuomo C."/>
            <person name="Desiro A."/>
            <person name="Gervers K.A."/>
            <person name="Hundley H."/>
            <person name="Kuo A."/>
            <person name="LaButti K."/>
            <person name="Lang B.F."/>
            <person name="Lipzen A."/>
            <person name="O'Donnell K."/>
            <person name="Pangilinan J."/>
            <person name="Reynolds N."/>
            <person name="Sandor L."/>
            <person name="Smith M.E."/>
            <person name="Tsang A."/>
            <person name="Grigoriev I.V."/>
            <person name="Stajich J.E."/>
            <person name="Spatafora J.W."/>
        </authorList>
    </citation>
    <scope>NUCLEOTIDE SEQUENCE</scope>
    <source>
        <strain evidence="3">RSA 2281</strain>
    </source>
</reference>
<dbReference type="EMBL" id="JAIXMP010000059">
    <property type="protein sequence ID" value="KAI9244492.1"/>
    <property type="molecule type" value="Genomic_DNA"/>
</dbReference>
<dbReference type="PANTHER" id="PTHR28532">
    <property type="entry name" value="GEO13458P1"/>
    <property type="match status" value="1"/>
</dbReference>